<dbReference type="Gene3D" id="3.90.960.10">
    <property type="entry name" value="YbaK/aminoacyl-tRNA synthetase-associated domain"/>
    <property type="match status" value="1"/>
</dbReference>
<dbReference type="InterPro" id="IPR007214">
    <property type="entry name" value="YbaK/aa-tRNA-synth-assoc-dom"/>
</dbReference>
<gene>
    <name evidence="3" type="ORF">DDZ18_00565</name>
</gene>
<accession>A0A2U2BVU3</accession>
<sequence>MTDAPPPPAAPADRDALFAWLDELGIAHRTAEHPPVFTVAESERIKADLPGGHTKNLFLKDKKGNVLLISAAHDTEVALKQLHRRLGCGRLSFGKPELLRETLGVEPGSVTAFALVNDPDRRVRFVLDAALMEADPLNFHPMSNDATTAVSRDDFLRFLRALGREPEIVDLTA</sequence>
<evidence type="ECO:0000313" key="3">
    <source>
        <dbReference type="EMBL" id="PWE18141.1"/>
    </source>
</evidence>
<organism evidence="3 4">
    <name type="scientific">Marinicauda salina</name>
    <dbReference type="NCBI Taxonomy" id="2135793"/>
    <lineage>
        <taxon>Bacteria</taxon>
        <taxon>Pseudomonadati</taxon>
        <taxon>Pseudomonadota</taxon>
        <taxon>Alphaproteobacteria</taxon>
        <taxon>Maricaulales</taxon>
        <taxon>Maricaulaceae</taxon>
        <taxon>Marinicauda</taxon>
    </lineage>
</organism>
<comment type="caution">
    <text evidence="3">The sequence shown here is derived from an EMBL/GenBank/DDBJ whole genome shotgun (WGS) entry which is preliminary data.</text>
</comment>
<dbReference type="Pfam" id="PF04073">
    <property type="entry name" value="tRNA_edit"/>
    <property type="match status" value="1"/>
</dbReference>
<evidence type="ECO:0000259" key="2">
    <source>
        <dbReference type="Pfam" id="PF04073"/>
    </source>
</evidence>
<dbReference type="GO" id="GO:0003677">
    <property type="term" value="F:DNA binding"/>
    <property type="evidence" value="ECO:0007669"/>
    <property type="project" value="UniProtKB-KW"/>
</dbReference>
<dbReference type="InterPro" id="IPR036754">
    <property type="entry name" value="YbaK/aa-tRNA-synt-asso_dom_sf"/>
</dbReference>
<dbReference type="OrthoDB" id="5145315at2"/>
<dbReference type="SUPFAM" id="SSF55826">
    <property type="entry name" value="YbaK/ProRS associated domain"/>
    <property type="match status" value="1"/>
</dbReference>
<dbReference type="Proteomes" id="UP000245168">
    <property type="component" value="Unassembled WGS sequence"/>
</dbReference>
<feature type="domain" description="YbaK/aminoacyl-tRNA synthetase-associated" evidence="2">
    <location>
        <begin position="33"/>
        <end position="158"/>
    </location>
</feature>
<reference evidence="4" key="1">
    <citation type="submission" date="2018-05" db="EMBL/GenBank/DDBJ databases">
        <authorList>
            <person name="Liu B.-T."/>
        </authorList>
    </citation>
    <scope>NUCLEOTIDE SEQUENCE [LARGE SCALE GENOMIC DNA]</scope>
    <source>
        <strain evidence="4">WD6-1</strain>
    </source>
</reference>
<proteinExistence type="inferred from homology"/>
<dbReference type="GO" id="GO:0002161">
    <property type="term" value="F:aminoacyl-tRNA deacylase activity"/>
    <property type="evidence" value="ECO:0007669"/>
    <property type="project" value="InterPro"/>
</dbReference>
<dbReference type="InterPro" id="IPR040285">
    <property type="entry name" value="ProX/PRXD1"/>
</dbReference>
<dbReference type="PANTHER" id="PTHR31423:SF3">
    <property type="entry name" value="PROLYL-TRNA SYNTHETASE ASSOCIATED DOMAIN-CONTAINING PROTEIN 1-RELATED"/>
    <property type="match status" value="1"/>
</dbReference>
<dbReference type="AlphaFoldDB" id="A0A2U2BVU3"/>
<name>A0A2U2BVU3_9PROT</name>
<dbReference type="FunFam" id="3.90.960.10:FF:000005">
    <property type="entry name" value="Putative prolyl-tRNA synthetase"/>
    <property type="match status" value="1"/>
</dbReference>
<keyword evidence="3" id="KW-0238">DNA-binding</keyword>
<dbReference type="PANTHER" id="PTHR31423">
    <property type="entry name" value="YBAK DOMAIN-CONTAINING PROTEIN"/>
    <property type="match status" value="1"/>
</dbReference>
<protein>
    <submittedName>
        <fullName evidence="3">DNA-binding protein</fullName>
    </submittedName>
</protein>
<comment type="similarity">
    <text evidence="1">Belongs to the PRORSD1 family.</text>
</comment>
<evidence type="ECO:0000313" key="4">
    <source>
        <dbReference type="Proteomes" id="UP000245168"/>
    </source>
</evidence>
<evidence type="ECO:0000256" key="1">
    <source>
        <dbReference type="ARBA" id="ARBA00010201"/>
    </source>
</evidence>
<dbReference type="CDD" id="cd04335">
    <property type="entry name" value="PrdX_deacylase"/>
    <property type="match status" value="1"/>
</dbReference>
<keyword evidence="4" id="KW-1185">Reference proteome</keyword>
<dbReference type="RefSeq" id="WP_109251415.1">
    <property type="nucleotide sequence ID" value="NZ_QEXV01000001.1"/>
</dbReference>
<dbReference type="EMBL" id="QEXV01000001">
    <property type="protein sequence ID" value="PWE18141.1"/>
    <property type="molecule type" value="Genomic_DNA"/>
</dbReference>